<dbReference type="OrthoDB" id="9788453at2"/>
<evidence type="ECO:0000256" key="6">
    <source>
        <dbReference type="SAM" id="Phobius"/>
    </source>
</evidence>
<feature type="transmembrane region" description="Helical" evidence="6">
    <location>
        <begin position="250"/>
        <end position="273"/>
    </location>
</feature>
<feature type="transmembrane region" description="Helical" evidence="6">
    <location>
        <begin position="143"/>
        <end position="162"/>
    </location>
</feature>
<dbReference type="AlphaFoldDB" id="A0A077PC23"/>
<dbReference type="InterPro" id="IPR020846">
    <property type="entry name" value="MFS_dom"/>
</dbReference>
<feature type="transmembrane region" description="Helical" evidence="6">
    <location>
        <begin position="285"/>
        <end position="304"/>
    </location>
</feature>
<dbReference type="HOGENOM" id="CLU_001265_61_5_6"/>
<dbReference type="GO" id="GO:0022857">
    <property type="term" value="F:transmembrane transporter activity"/>
    <property type="evidence" value="ECO:0007669"/>
    <property type="project" value="InterPro"/>
</dbReference>
<keyword evidence="3 6" id="KW-0812">Transmembrane</keyword>
<dbReference type="InterPro" id="IPR011701">
    <property type="entry name" value="MFS"/>
</dbReference>
<proteinExistence type="predicted"/>
<evidence type="ECO:0000256" key="1">
    <source>
        <dbReference type="ARBA" id="ARBA00004651"/>
    </source>
</evidence>
<feature type="transmembrane region" description="Helical" evidence="6">
    <location>
        <begin position="83"/>
        <end position="102"/>
    </location>
</feature>
<dbReference type="InterPro" id="IPR001958">
    <property type="entry name" value="Tet-R_TetA/multi-R_MdtG-like"/>
</dbReference>
<dbReference type="PANTHER" id="PTHR43124">
    <property type="entry name" value="PURINE EFFLUX PUMP PBUE"/>
    <property type="match status" value="1"/>
</dbReference>
<feature type="transmembrane region" description="Helical" evidence="6">
    <location>
        <begin position="174"/>
        <end position="193"/>
    </location>
</feature>
<sequence>MSHVDFEKNIFQDKLPLGLLILFTMAVFFVGVTEFMLSSMFPPIAKAFNTSIDKVSLLISGYALSYALAAPILGYFSDKINKVKLLLVALLLFSMDGMAIAFSPTIEVAIFLRILGGIASAVIIPTVFSLVADMVPYKNQAGAMGGIMLGMTIGIAFGPALAGSLNDFIHWRSPFIFCAIGCFIIFFIGYFYFQKYNYQGIITVPLKNNSLKKDINWSVLRPLLAKGAWNGAGVSAFILSGEILHQRYGFPSAITGLSVSFFGLGLGLGNISAGLIRQIIPREEGVLIILNIILSISISIFFLFPLPLWGYFLCLVVWGSALGAGAPISTVVIIKRITYYKTVMLSFAETLNNISIFFLVPPAVMFLSNGNRYLSLVVLGIGLLLGLLLTICDFFIISKDKKPTVSKNNH</sequence>
<keyword evidence="9" id="KW-1185">Reference proteome</keyword>
<dbReference type="SUPFAM" id="SSF103473">
    <property type="entry name" value="MFS general substrate transporter"/>
    <property type="match status" value="1"/>
</dbReference>
<feature type="domain" description="Major facilitator superfamily (MFS) profile" evidence="7">
    <location>
        <begin position="19"/>
        <end position="401"/>
    </location>
</feature>
<feature type="transmembrane region" description="Helical" evidence="6">
    <location>
        <begin position="373"/>
        <end position="397"/>
    </location>
</feature>
<dbReference type="Pfam" id="PF07690">
    <property type="entry name" value="MFS_1"/>
    <property type="match status" value="1"/>
</dbReference>
<dbReference type="PRINTS" id="PR01035">
    <property type="entry name" value="TCRTETA"/>
</dbReference>
<feature type="transmembrane region" description="Helical" evidence="6">
    <location>
        <begin position="108"/>
        <end position="131"/>
    </location>
</feature>
<evidence type="ECO:0000313" key="9">
    <source>
        <dbReference type="Proteomes" id="UP000028500"/>
    </source>
</evidence>
<evidence type="ECO:0000256" key="2">
    <source>
        <dbReference type="ARBA" id="ARBA00022475"/>
    </source>
</evidence>
<comment type="caution">
    <text evidence="8">The sequence shown here is derived from an EMBL/GenBank/DDBJ whole genome shotgun (WGS) entry which is preliminary data.</text>
</comment>
<reference evidence="8" key="1">
    <citation type="submission" date="2013-07" db="EMBL/GenBank/DDBJ databases">
        <title>Sub-species coevolution in mutualistic symbiosis.</title>
        <authorList>
            <person name="Murfin K."/>
            <person name="Klassen J."/>
            <person name="Lee M."/>
            <person name="Forst S."/>
            <person name="Stock P."/>
            <person name="Goodrich-Blair H."/>
        </authorList>
    </citation>
    <scope>NUCLEOTIDE SEQUENCE [LARGE SCALE GENOMIC DNA]</scope>
    <source>
        <strain evidence="8">Kraussei Quebec</strain>
    </source>
</reference>
<accession>A0A077PC23</accession>
<feature type="transmembrane region" description="Helical" evidence="6">
    <location>
        <begin position="57"/>
        <end position="76"/>
    </location>
</feature>
<feature type="transmembrane region" description="Helical" evidence="6">
    <location>
        <begin position="223"/>
        <end position="244"/>
    </location>
</feature>
<evidence type="ECO:0000256" key="3">
    <source>
        <dbReference type="ARBA" id="ARBA00022692"/>
    </source>
</evidence>
<organism evidence="8 9">
    <name type="scientific">Xenorhabdus bovienii str. kraussei Quebec</name>
    <dbReference type="NCBI Taxonomy" id="1398203"/>
    <lineage>
        <taxon>Bacteria</taxon>
        <taxon>Pseudomonadati</taxon>
        <taxon>Pseudomonadota</taxon>
        <taxon>Gammaproteobacteria</taxon>
        <taxon>Enterobacterales</taxon>
        <taxon>Morganellaceae</taxon>
        <taxon>Xenorhabdus</taxon>
    </lineage>
</organism>
<dbReference type="RefSeq" id="WP_051861158.1">
    <property type="nucleotide sequence ID" value="NZ_CAWLZI010000131.1"/>
</dbReference>
<dbReference type="GO" id="GO:0005886">
    <property type="term" value="C:plasma membrane"/>
    <property type="evidence" value="ECO:0007669"/>
    <property type="project" value="UniProtKB-SubCell"/>
</dbReference>
<keyword evidence="2" id="KW-1003">Cell membrane</keyword>
<evidence type="ECO:0000256" key="5">
    <source>
        <dbReference type="ARBA" id="ARBA00023136"/>
    </source>
</evidence>
<dbReference type="PROSITE" id="PS50850">
    <property type="entry name" value="MFS"/>
    <property type="match status" value="1"/>
</dbReference>
<keyword evidence="5 6" id="KW-0472">Membrane</keyword>
<keyword evidence="4 6" id="KW-1133">Transmembrane helix</keyword>
<feature type="transmembrane region" description="Helical" evidence="6">
    <location>
        <begin position="310"/>
        <end position="334"/>
    </location>
</feature>
<dbReference type="Proteomes" id="UP000028500">
    <property type="component" value="Unassembled WGS sequence"/>
</dbReference>
<dbReference type="EMBL" id="CBSY010000042">
    <property type="protein sequence ID" value="CDH18573.1"/>
    <property type="molecule type" value="Genomic_DNA"/>
</dbReference>
<dbReference type="PANTHER" id="PTHR43124:SF3">
    <property type="entry name" value="CHLORAMPHENICOL EFFLUX PUMP RV0191"/>
    <property type="match status" value="1"/>
</dbReference>
<dbReference type="InterPro" id="IPR036259">
    <property type="entry name" value="MFS_trans_sf"/>
</dbReference>
<feature type="transmembrane region" description="Helical" evidence="6">
    <location>
        <begin position="346"/>
        <end position="367"/>
    </location>
</feature>
<name>A0A077PC23_XENBV</name>
<evidence type="ECO:0000259" key="7">
    <source>
        <dbReference type="PROSITE" id="PS50850"/>
    </source>
</evidence>
<protein>
    <recommendedName>
        <fullName evidence="7">Major facilitator superfamily (MFS) profile domain-containing protein</fullName>
    </recommendedName>
</protein>
<evidence type="ECO:0000313" key="8">
    <source>
        <dbReference type="EMBL" id="CDH18573.1"/>
    </source>
</evidence>
<comment type="subcellular location">
    <subcellularLocation>
        <location evidence="1">Cell membrane</location>
        <topology evidence="1">Multi-pass membrane protein</topology>
    </subcellularLocation>
</comment>
<dbReference type="Gene3D" id="1.20.1250.20">
    <property type="entry name" value="MFS general substrate transporter like domains"/>
    <property type="match status" value="1"/>
</dbReference>
<dbReference type="InterPro" id="IPR050189">
    <property type="entry name" value="MFS_Efflux_Transporters"/>
</dbReference>
<gene>
    <name evidence="8" type="ORF">XBKQ1_1360002</name>
</gene>
<feature type="transmembrane region" description="Helical" evidence="6">
    <location>
        <begin position="17"/>
        <end position="37"/>
    </location>
</feature>
<evidence type="ECO:0000256" key="4">
    <source>
        <dbReference type="ARBA" id="ARBA00022989"/>
    </source>
</evidence>